<accession>A0A133ZZQ8</accession>
<dbReference type="STRING" id="157687.HMPREF3180_01911"/>
<dbReference type="RefSeq" id="WP_060918461.1">
    <property type="nucleotide sequence ID" value="NZ_KQ960108.1"/>
</dbReference>
<evidence type="ECO:0000313" key="1">
    <source>
        <dbReference type="EMBL" id="KXB60918.1"/>
    </source>
</evidence>
<keyword evidence="2" id="KW-1185">Reference proteome</keyword>
<dbReference type="PATRIC" id="fig|157687.3.peg.1909"/>
<dbReference type="AlphaFoldDB" id="A0A133ZZQ8"/>
<comment type="caution">
    <text evidence="1">The sequence shown here is derived from an EMBL/GenBank/DDBJ whole genome shotgun (WGS) entry which is preliminary data.</text>
</comment>
<dbReference type="Proteomes" id="UP000070483">
    <property type="component" value="Unassembled WGS sequence"/>
</dbReference>
<organism evidence="1 2">
    <name type="scientific">Leptotrichia wadei</name>
    <dbReference type="NCBI Taxonomy" id="157687"/>
    <lineage>
        <taxon>Bacteria</taxon>
        <taxon>Fusobacteriati</taxon>
        <taxon>Fusobacteriota</taxon>
        <taxon>Fusobacteriia</taxon>
        <taxon>Fusobacteriales</taxon>
        <taxon>Leptotrichiaceae</taxon>
        <taxon>Leptotrichia</taxon>
    </lineage>
</organism>
<dbReference type="EMBL" id="LSDD01000147">
    <property type="protein sequence ID" value="KXB60918.1"/>
    <property type="molecule type" value="Genomic_DNA"/>
</dbReference>
<protein>
    <submittedName>
        <fullName evidence="1">Uncharacterized protein</fullName>
    </submittedName>
</protein>
<dbReference type="OrthoDB" id="9796523at2"/>
<evidence type="ECO:0000313" key="2">
    <source>
        <dbReference type="Proteomes" id="UP000070483"/>
    </source>
</evidence>
<proteinExistence type="predicted"/>
<sequence>MARKKGMNNKNRKLKKKYIYFFMEGSKNCSEDKYIKEYYGEFQDKATDIGFRFISCGDGSWKNIEKEINKEKRNIIDENIEIWCVLDKDKNDLDKINIKIRECSQKNYENILTRKLNKKYKKSEGIKFTLDDKERAIRQSKKIHEKYQRLEEKINNSFNCTNFYMILEKFKEVFYNFDLE</sequence>
<reference evidence="2" key="1">
    <citation type="submission" date="2016-01" db="EMBL/GenBank/DDBJ databases">
        <authorList>
            <person name="Mitreva M."/>
            <person name="Pepin K.H."/>
            <person name="Mihindukulasuriya K.A."/>
            <person name="Fulton R."/>
            <person name="Fronick C."/>
            <person name="O'Laughlin M."/>
            <person name="Miner T."/>
            <person name="Herter B."/>
            <person name="Rosa B.A."/>
            <person name="Cordes M."/>
            <person name="Tomlinson C."/>
            <person name="Wollam A."/>
            <person name="Palsikar V.B."/>
            <person name="Mardis E.R."/>
            <person name="Wilson R.K."/>
        </authorList>
    </citation>
    <scope>NUCLEOTIDE SEQUENCE [LARGE SCALE GENOMIC DNA]</scope>
    <source>
        <strain evidence="2">KA00185</strain>
    </source>
</reference>
<name>A0A133ZZQ8_9FUSO</name>
<gene>
    <name evidence="1" type="ORF">HMPREF3180_01911</name>
</gene>